<name>A0A5N3P9I5_9HYPH</name>
<keyword evidence="11" id="KW-1185">Reference proteome</keyword>
<dbReference type="PANTHER" id="PTHR30294">
    <property type="entry name" value="MEMBRANE COMPONENT OF ABC TRANSPORTER YHHJ-RELATED"/>
    <property type="match status" value="1"/>
</dbReference>
<feature type="transmembrane region" description="Helical" evidence="8">
    <location>
        <begin position="255"/>
        <end position="278"/>
    </location>
</feature>
<sequence>MIESLFRILALMRKEMLAMFKDPKSRVSLILPPILQCLIFGYAATYDLNNVPYALVDQDRSAASQALVAKLDGSRIFTRVATLDQAAQAAPFIDNQQAVLVIVIDRDFQKNLSAGRQTPVQVIADGRNSNTAGTAQGYVGTILAAFGQEWRASQGLPGAAVQVTTRAWYNPGLETRWNMIPSLIGTITMMMTMMLTAMSVAREREEGTFDQLLVTPFRPSEIMIGKAVPSMMVGVTQSTLILLVAKFWFQIPFAGSYVILYLGLVLFLAAAVGIGLFLSSIVGNMQQAMILTFVVLMPFMLLSGLTAPISNMPAALQYFTLINPLRYAISITHQVYLEGAGLAQLAPEMLALVAIAAVTLPFAAWMFRNRLT</sequence>
<keyword evidence="7 8" id="KW-0472">Membrane</keyword>
<feature type="transmembrane region" description="Helical" evidence="8">
    <location>
        <begin position="349"/>
        <end position="367"/>
    </location>
</feature>
<dbReference type="Gene3D" id="3.40.1710.10">
    <property type="entry name" value="abc type-2 transporter like domain"/>
    <property type="match status" value="1"/>
</dbReference>
<keyword evidence="4 8" id="KW-1003">Cell membrane</keyword>
<dbReference type="InterPro" id="IPR013525">
    <property type="entry name" value="ABC2_TM"/>
</dbReference>
<dbReference type="PROSITE" id="PS51012">
    <property type="entry name" value="ABC_TM2"/>
    <property type="match status" value="1"/>
</dbReference>
<dbReference type="InterPro" id="IPR047817">
    <property type="entry name" value="ABC2_TM_bact-type"/>
</dbReference>
<dbReference type="OrthoDB" id="9784671at2"/>
<dbReference type="Proteomes" id="UP000325684">
    <property type="component" value="Unassembled WGS sequence"/>
</dbReference>
<feature type="transmembrane region" description="Helical" evidence="8">
    <location>
        <begin position="227"/>
        <end position="249"/>
    </location>
</feature>
<evidence type="ECO:0000256" key="5">
    <source>
        <dbReference type="ARBA" id="ARBA00022692"/>
    </source>
</evidence>
<accession>A0A5N3P9I5</accession>
<keyword evidence="6 8" id="KW-1133">Transmembrane helix</keyword>
<evidence type="ECO:0000256" key="8">
    <source>
        <dbReference type="RuleBase" id="RU361157"/>
    </source>
</evidence>
<dbReference type="PANTHER" id="PTHR30294:SF44">
    <property type="entry name" value="MULTIDRUG ABC TRANSPORTER PERMEASE YBHR-RELATED"/>
    <property type="match status" value="1"/>
</dbReference>
<dbReference type="AlphaFoldDB" id="A0A5N3P9I5"/>
<organism evidence="10 11">
    <name type="scientific">Microvirga brassicacearum</name>
    <dbReference type="NCBI Taxonomy" id="2580413"/>
    <lineage>
        <taxon>Bacteria</taxon>
        <taxon>Pseudomonadati</taxon>
        <taxon>Pseudomonadota</taxon>
        <taxon>Alphaproteobacteria</taxon>
        <taxon>Hyphomicrobiales</taxon>
        <taxon>Methylobacteriaceae</taxon>
        <taxon>Microvirga</taxon>
    </lineage>
</organism>
<dbReference type="Pfam" id="PF12698">
    <property type="entry name" value="ABC2_membrane_3"/>
    <property type="match status" value="1"/>
</dbReference>
<evidence type="ECO:0000256" key="1">
    <source>
        <dbReference type="ARBA" id="ARBA00004651"/>
    </source>
</evidence>
<dbReference type="GO" id="GO:0140359">
    <property type="term" value="F:ABC-type transporter activity"/>
    <property type="evidence" value="ECO:0007669"/>
    <property type="project" value="InterPro"/>
</dbReference>
<keyword evidence="5 8" id="KW-0812">Transmembrane</keyword>
<comment type="similarity">
    <text evidence="2 8">Belongs to the ABC-2 integral membrane protein family.</text>
</comment>
<evidence type="ECO:0000259" key="9">
    <source>
        <dbReference type="PROSITE" id="PS51012"/>
    </source>
</evidence>
<dbReference type="GO" id="GO:0043190">
    <property type="term" value="C:ATP-binding cassette (ABC) transporter complex"/>
    <property type="evidence" value="ECO:0007669"/>
    <property type="project" value="InterPro"/>
</dbReference>
<evidence type="ECO:0000256" key="4">
    <source>
        <dbReference type="ARBA" id="ARBA00022475"/>
    </source>
</evidence>
<dbReference type="InterPro" id="IPR000412">
    <property type="entry name" value="ABC_2_transport"/>
</dbReference>
<gene>
    <name evidence="10" type="ORF">FEZ63_13585</name>
</gene>
<evidence type="ECO:0000256" key="3">
    <source>
        <dbReference type="ARBA" id="ARBA00022448"/>
    </source>
</evidence>
<keyword evidence="3 8" id="KW-0813">Transport</keyword>
<comment type="subcellular location">
    <subcellularLocation>
        <location evidence="8">Cell inner membrane</location>
        <topology evidence="8">Multi-pass membrane protein</topology>
    </subcellularLocation>
    <subcellularLocation>
        <location evidence="1">Cell membrane</location>
        <topology evidence="1">Multi-pass membrane protein</topology>
    </subcellularLocation>
</comment>
<evidence type="ECO:0000256" key="7">
    <source>
        <dbReference type="ARBA" id="ARBA00023136"/>
    </source>
</evidence>
<evidence type="ECO:0000256" key="2">
    <source>
        <dbReference type="ARBA" id="ARBA00007783"/>
    </source>
</evidence>
<comment type="caution">
    <text evidence="8">Lacks conserved residue(s) required for the propagation of feature annotation.</text>
</comment>
<dbReference type="PRINTS" id="PR00164">
    <property type="entry name" value="ABC2TRNSPORT"/>
</dbReference>
<feature type="transmembrane region" description="Helical" evidence="8">
    <location>
        <begin position="179"/>
        <end position="201"/>
    </location>
</feature>
<protein>
    <recommendedName>
        <fullName evidence="8">Transport permease protein</fullName>
    </recommendedName>
</protein>
<dbReference type="EMBL" id="VCMV01000021">
    <property type="protein sequence ID" value="KAB0266399.1"/>
    <property type="molecule type" value="Genomic_DNA"/>
</dbReference>
<evidence type="ECO:0000313" key="10">
    <source>
        <dbReference type="EMBL" id="KAB0266399.1"/>
    </source>
</evidence>
<dbReference type="InterPro" id="IPR051449">
    <property type="entry name" value="ABC-2_transporter_component"/>
</dbReference>
<comment type="caution">
    <text evidence="10">The sequence shown here is derived from an EMBL/GenBank/DDBJ whole genome shotgun (WGS) entry which is preliminary data.</text>
</comment>
<proteinExistence type="inferred from homology"/>
<dbReference type="RefSeq" id="WP_150945323.1">
    <property type="nucleotide sequence ID" value="NZ_VCMV01000021.1"/>
</dbReference>
<evidence type="ECO:0000256" key="6">
    <source>
        <dbReference type="ARBA" id="ARBA00022989"/>
    </source>
</evidence>
<feature type="transmembrane region" description="Helical" evidence="8">
    <location>
        <begin position="290"/>
        <end position="309"/>
    </location>
</feature>
<feature type="domain" description="ABC transmembrane type-2" evidence="9">
    <location>
        <begin position="136"/>
        <end position="370"/>
    </location>
</feature>
<evidence type="ECO:0000313" key="11">
    <source>
        <dbReference type="Proteomes" id="UP000325684"/>
    </source>
</evidence>
<reference evidence="10 11" key="1">
    <citation type="journal article" date="2019" name="Microorganisms">
        <title>Genome Insights into the Novel Species Microvirga brassicacearum, a Rapeseed Endophyte with Biotechnological Potential.</title>
        <authorList>
            <person name="Jimenez-Gomez A."/>
            <person name="Saati-Santamaria Z."/>
            <person name="Igual J.M."/>
            <person name="Rivas R."/>
            <person name="Mateos P.F."/>
            <person name="Garcia-Fraile P."/>
        </authorList>
    </citation>
    <scope>NUCLEOTIDE SEQUENCE [LARGE SCALE GENOMIC DNA]</scope>
    <source>
        <strain evidence="10 11">CDVBN77</strain>
    </source>
</reference>